<sequence>MEEQRKVSAALAIGILLLPIIFSWVTLKKGYSTIARVLSFLWLIIIVMVIMTDANNKTNANETIQTTDKKEITTKTPKNDRSKSEKKFLPVTTAEFVNKYNLINIQEFENNLQLDIENETINGNIVTFPVNNNIAFNLDTDGDKLTSITYLGRSDGTEQSGFDMLFSIVAIVMAIENPKMPPNERKQIIKDFGFLDSGGDFRKLDKTIIRNGIKYHLYFVNNVGLMITVSPN</sequence>
<dbReference type="EMBL" id="FAUW01000002">
    <property type="protein sequence ID" value="CUU77090.1"/>
    <property type="molecule type" value="Genomic_DNA"/>
</dbReference>
<feature type="transmembrane region" description="Helical" evidence="1">
    <location>
        <begin position="7"/>
        <end position="27"/>
    </location>
</feature>
<proteinExistence type="predicted"/>
<organism evidence="2 3">
    <name type="scientific">Campylobacter hyointestinalis subsp. hyointestinalis</name>
    <dbReference type="NCBI Taxonomy" id="91352"/>
    <lineage>
        <taxon>Bacteria</taxon>
        <taxon>Pseudomonadati</taxon>
        <taxon>Campylobacterota</taxon>
        <taxon>Epsilonproteobacteria</taxon>
        <taxon>Campylobacterales</taxon>
        <taxon>Campylobacteraceae</taxon>
        <taxon>Campylobacter</taxon>
    </lineage>
</organism>
<keyword evidence="1" id="KW-0472">Membrane</keyword>
<gene>
    <name evidence="2" type="ORF">ERS739220_00832</name>
</gene>
<dbReference type="Proteomes" id="UP000052257">
    <property type="component" value="Unassembled WGS sequence"/>
</dbReference>
<dbReference type="AlphaFoldDB" id="A0A9W5ARS6"/>
<reference evidence="2 3" key="1">
    <citation type="submission" date="2015-11" db="EMBL/GenBank/DDBJ databases">
        <authorList>
            <consortium name="Pathogen Informatics"/>
        </authorList>
    </citation>
    <scope>NUCLEOTIDE SEQUENCE [LARGE SCALE GENOMIC DNA]</scope>
    <source>
        <strain evidence="2 3">006A-0191</strain>
    </source>
</reference>
<feature type="transmembrane region" description="Helical" evidence="1">
    <location>
        <begin position="33"/>
        <end position="51"/>
    </location>
</feature>
<evidence type="ECO:0000313" key="2">
    <source>
        <dbReference type="EMBL" id="CUU77090.1"/>
    </source>
</evidence>
<name>A0A9W5ARS6_CAMHY</name>
<keyword evidence="1" id="KW-1133">Transmembrane helix</keyword>
<evidence type="ECO:0000256" key="1">
    <source>
        <dbReference type="SAM" id="Phobius"/>
    </source>
</evidence>
<evidence type="ECO:0000313" key="3">
    <source>
        <dbReference type="Proteomes" id="UP000052257"/>
    </source>
</evidence>
<accession>A0A9W5ARS6</accession>
<keyword evidence="1" id="KW-0812">Transmembrane</keyword>
<comment type="caution">
    <text evidence="2">The sequence shown here is derived from an EMBL/GenBank/DDBJ whole genome shotgun (WGS) entry which is preliminary data.</text>
</comment>
<protein>
    <submittedName>
        <fullName evidence="2">Uncharacterized protein</fullName>
    </submittedName>
</protein>
<dbReference type="RefSeq" id="WP_059430996.1">
    <property type="nucleotide sequence ID" value="NZ_FAUW01000002.1"/>
</dbReference>